<dbReference type="Proteomes" id="UP000594480">
    <property type="component" value="Chromosome"/>
</dbReference>
<name>A0A7S8RGN2_9MICO</name>
<dbReference type="SUPFAM" id="SSF51735">
    <property type="entry name" value="NAD(P)-binding Rossmann-fold domains"/>
    <property type="match status" value="1"/>
</dbReference>
<dbReference type="PANTHER" id="PTHR42879:SF2">
    <property type="entry name" value="3-OXOACYL-[ACYL-CARRIER-PROTEIN] REDUCTASE FABG"/>
    <property type="match status" value="1"/>
</dbReference>
<comment type="similarity">
    <text evidence="1">Belongs to the short-chain dehydrogenases/reductases (SDR) family.</text>
</comment>
<evidence type="ECO:0000313" key="3">
    <source>
        <dbReference type="EMBL" id="QPE03456.1"/>
    </source>
</evidence>
<dbReference type="FunFam" id="3.40.50.720:FF:000084">
    <property type="entry name" value="Short-chain dehydrogenase reductase"/>
    <property type="match status" value="1"/>
</dbReference>
<proteinExistence type="inferred from homology"/>
<protein>
    <submittedName>
        <fullName evidence="3">SDR family oxidoreductase</fullName>
    </submittedName>
</protein>
<sequence length="250" mass="25230">MSQQLQGRVALVTGAAVGIGAAIARRLAAAGADVAVTHYGHDPGAVLDAVQAHGVRAAAYRVDARDSAAVGEAVAAVRAEFGRLDILVNNAGGLVVRQGVAEASDAHWHHVIDLNLSSAFYFTRACVPLLGEGARIVSVSSLAAHNGGGAGAFAYAAGKAGMLGLTRALAKELAPQGVTVNAVAPGFILDTPFHEQFTPPEAQVAAVEATPVGRAGSPDDIAAAVEYLVSPNASFTTGVVLDLNGGTYFN</sequence>
<evidence type="ECO:0000313" key="4">
    <source>
        <dbReference type="Proteomes" id="UP000594480"/>
    </source>
</evidence>
<gene>
    <name evidence="3" type="ORF">IT882_08680</name>
</gene>
<evidence type="ECO:0000256" key="1">
    <source>
        <dbReference type="ARBA" id="ARBA00006484"/>
    </source>
</evidence>
<dbReference type="RefSeq" id="WP_195691559.1">
    <property type="nucleotide sequence ID" value="NZ_CP064760.1"/>
</dbReference>
<reference evidence="3 4" key="1">
    <citation type="submission" date="2020-11" db="EMBL/GenBank/DDBJ databases">
        <title>Amino acid is mineralized and recycled by bacteria in oceanic microbiome.</title>
        <authorList>
            <person name="Zheng L.Y."/>
        </authorList>
    </citation>
    <scope>NUCLEOTIDE SEQUENCE [LARGE SCALE GENOMIC DNA]</scope>
    <source>
        <strain evidence="3 4">A32-1</strain>
    </source>
</reference>
<dbReference type="InterPro" id="IPR036291">
    <property type="entry name" value="NAD(P)-bd_dom_sf"/>
</dbReference>
<dbReference type="PANTHER" id="PTHR42879">
    <property type="entry name" value="3-OXOACYL-(ACYL-CARRIER-PROTEIN) REDUCTASE"/>
    <property type="match status" value="1"/>
</dbReference>
<dbReference type="CDD" id="cd05233">
    <property type="entry name" value="SDR_c"/>
    <property type="match status" value="1"/>
</dbReference>
<accession>A0A7S8RGN2</accession>
<dbReference type="GO" id="GO:0016491">
    <property type="term" value="F:oxidoreductase activity"/>
    <property type="evidence" value="ECO:0007669"/>
    <property type="project" value="UniProtKB-KW"/>
</dbReference>
<dbReference type="Gene3D" id="3.40.50.720">
    <property type="entry name" value="NAD(P)-binding Rossmann-like Domain"/>
    <property type="match status" value="1"/>
</dbReference>
<dbReference type="PRINTS" id="PR00081">
    <property type="entry name" value="GDHRDH"/>
</dbReference>
<dbReference type="GO" id="GO:0032787">
    <property type="term" value="P:monocarboxylic acid metabolic process"/>
    <property type="evidence" value="ECO:0007669"/>
    <property type="project" value="UniProtKB-ARBA"/>
</dbReference>
<dbReference type="InterPro" id="IPR020904">
    <property type="entry name" value="Sc_DH/Rdtase_CS"/>
</dbReference>
<evidence type="ECO:0000256" key="2">
    <source>
        <dbReference type="ARBA" id="ARBA00023002"/>
    </source>
</evidence>
<dbReference type="EMBL" id="CP064760">
    <property type="protein sequence ID" value="QPE03456.1"/>
    <property type="molecule type" value="Genomic_DNA"/>
</dbReference>
<dbReference type="AlphaFoldDB" id="A0A7S8RGN2"/>
<dbReference type="InterPro" id="IPR002347">
    <property type="entry name" value="SDR_fam"/>
</dbReference>
<dbReference type="KEGG" id="msf:IT882_08680"/>
<organism evidence="3 4">
    <name type="scientific">Microbacterium schleiferi</name>
    <dbReference type="NCBI Taxonomy" id="69362"/>
    <lineage>
        <taxon>Bacteria</taxon>
        <taxon>Bacillati</taxon>
        <taxon>Actinomycetota</taxon>
        <taxon>Actinomycetes</taxon>
        <taxon>Micrococcales</taxon>
        <taxon>Microbacteriaceae</taxon>
        <taxon>Microbacterium</taxon>
    </lineage>
</organism>
<keyword evidence="2" id="KW-0560">Oxidoreductase</keyword>
<keyword evidence="4" id="KW-1185">Reference proteome</keyword>
<dbReference type="Pfam" id="PF13561">
    <property type="entry name" value="adh_short_C2"/>
    <property type="match status" value="1"/>
</dbReference>
<dbReference type="InterPro" id="IPR050259">
    <property type="entry name" value="SDR"/>
</dbReference>
<dbReference type="PRINTS" id="PR00080">
    <property type="entry name" value="SDRFAMILY"/>
</dbReference>
<dbReference type="PROSITE" id="PS00061">
    <property type="entry name" value="ADH_SHORT"/>
    <property type="match status" value="1"/>
</dbReference>